<name>A0A0C3C384_PILCF</name>
<evidence type="ECO:0000313" key="2">
    <source>
        <dbReference type="EMBL" id="KIM84042.1"/>
    </source>
</evidence>
<reference evidence="3" key="2">
    <citation type="submission" date="2015-01" db="EMBL/GenBank/DDBJ databases">
        <title>Evolutionary Origins and Diversification of the Mycorrhizal Mutualists.</title>
        <authorList>
            <consortium name="DOE Joint Genome Institute"/>
            <consortium name="Mycorrhizal Genomics Consortium"/>
            <person name="Kohler A."/>
            <person name="Kuo A."/>
            <person name="Nagy L.G."/>
            <person name="Floudas D."/>
            <person name="Copeland A."/>
            <person name="Barry K.W."/>
            <person name="Cichocki N."/>
            <person name="Veneault-Fourrey C."/>
            <person name="LaButti K."/>
            <person name="Lindquist E.A."/>
            <person name="Lipzen A."/>
            <person name="Lundell T."/>
            <person name="Morin E."/>
            <person name="Murat C."/>
            <person name="Riley R."/>
            <person name="Ohm R."/>
            <person name="Sun H."/>
            <person name="Tunlid A."/>
            <person name="Henrissat B."/>
            <person name="Grigoriev I.V."/>
            <person name="Hibbett D.S."/>
            <person name="Martin F."/>
        </authorList>
    </citation>
    <scope>NUCLEOTIDE SEQUENCE [LARGE SCALE GENOMIC DNA]</scope>
    <source>
        <strain evidence="3">F 1598</strain>
    </source>
</reference>
<dbReference type="EMBL" id="KN832989">
    <property type="protein sequence ID" value="KIM84042.1"/>
    <property type="molecule type" value="Genomic_DNA"/>
</dbReference>
<feature type="chain" id="PRO_5002175894" evidence="1">
    <location>
        <begin position="25"/>
        <end position="175"/>
    </location>
</feature>
<dbReference type="Gene3D" id="2.40.160.20">
    <property type="match status" value="1"/>
</dbReference>
<evidence type="ECO:0000256" key="1">
    <source>
        <dbReference type="SAM" id="SignalP"/>
    </source>
</evidence>
<keyword evidence="1" id="KW-0732">Signal</keyword>
<organism evidence="2 3">
    <name type="scientific">Piloderma croceum (strain F 1598)</name>
    <dbReference type="NCBI Taxonomy" id="765440"/>
    <lineage>
        <taxon>Eukaryota</taxon>
        <taxon>Fungi</taxon>
        <taxon>Dikarya</taxon>
        <taxon>Basidiomycota</taxon>
        <taxon>Agaricomycotina</taxon>
        <taxon>Agaricomycetes</taxon>
        <taxon>Agaricomycetidae</taxon>
        <taxon>Atheliales</taxon>
        <taxon>Atheliaceae</taxon>
        <taxon>Piloderma</taxon>
    </lineage>
</organism>
<dbReference type="InParanoid" id="A0A0C3C384"/>
<dbReference type="OrthoDB" id="5419179at2759"/>
<protein>
    <submittedName>
        <fullName evidence="2">Uncharacterized protein</fullName>
    </submittedName>
</protein>
<dbReference type="AlphaFoldDB" id="A0A0C3C384"/>
<dbReference type="HOGENOM" id="CLU_127771_0_0_1"/>
<feature type="signal peptide" evidence="1">
    <location>
        <begin position="1"/>
        <end position="24"/>
    </location>
</feature>
<keyword evidence="3" id="KW-1185">Reference proteome</keyword>
<proteinExistence type="predicted"/>
<accession>A0A0C3C384</accession>
<evidence type="ECO:0000313" key="3">
    <source>
        <dbReference type="Proteomes" id="UP000054166"/>
    </source>
</evidence>
<sequence length="175" mass="18470">MLTSHIRTVFSAAFTLAFLSTATANPLFPRVVAAFNTTASPPIFDHLFTAQLTLGKGLNVTIPSGFRAVEPIENGTIIGPGLNATITGGSAHNIVIYDETVEIPEINVFGTTDDGEPFFVTQTGIGHPGHQISRFEIDIGGKYAPFATSFIVGVITLSSNNVTVTVEAWNTTAST</sequence>
<dbReference type="Proteomes" id="UP000054166">
    <property type="component" value="Unassembled WGS sequence"/>
</dbReference>
<dbReference type="Pfam" id="PF11578">
    <property type="entry name" value="DUF3237"/>
    <property type="match status" value="1"/>
</dbReference>
<reference evidence="2 3" key="1">
    <citation type="submission" date="2014-04" db="EMBL/GenBank/DDBJ databases">
        <authorList>
            <consortium name="DOE Joint Genome Institute"/>
            <person name="Kuo A."/>
            <person name="Tarkka M."/>
            <person name="Buscot F."/>
            <person name="Kohler A."/>
            <person name="Nagy L.G."/>
            <person name="Floudas D."/>
            <person name="Copeland A."/>
            <person name="Barry K.W."/>
            <person name="Cichocki N."/>
            <person name="Veneault-Fourrey C."/>
            <person name="LaButti K."/>
            <person name="Lindquist E.A."/>
            <person name="Lipzen A."/>
            <person name="Lundell T."/>
            <person name="Morin E."/>
            <person name="Murat C."/>
            <person name="Sun H."/>
            <person name="Tunlid A."/>
            <person name="Henrissat B."/>
            <person name="Grigoriev I.V."/>
            <person name="Hibbett D.S."/>
            <person name="Martin F."/>
            <person name="Nordberg H.P."/>
            <person name="Cantor M.N."/>
            <person name="Hua S.X."/>
        </authorList>
    </citation>
    <scope>NUCLEOTIDE SEQUENCE [LARGE SCALE GENOMIC DNA]</scope>
    <source>
        <strain evidence="2 3">F 1598</strain>
    </source>
</reference>
<gene>
    <name evidence="2" type="ORF">PILCRDRAFT_6883</name>
</gene>